<keyword evidence="5" id="KW-0560">Oxidoreductase</keyword>
<dbReference type="PANTHER" id="PTHR30096:SF0">
    <property type="entry name" value="4,5-DOPA DIOXYGENASE EXTRADIOL-LIKE PROTEIN"/>
    <property type="match status" value="1"/>
</dbReference>
<accession>A0A2U8GUD2</accession>
<evidence type="ECO:0000313" key="8">
    <source>
        <dbReference type="Proteomes" id="UP000244930"/>
    </source>
</evidence>
<comment type="similarity">
    <text evidence="2">Belongs to the DODA-type extradiol aromatic ring-opening dioxygenase family.</text>
</comment>
<keyword evidence="8" id="KW-1185">Reference proteome</keyword>
<dbReference type="AlphaFoldDB" id="A0A2U8GUD2"/>
<evidence type="ECO:0000256" key="4">
    <source>
        <dbReference type="ARBA" id="ARBA00022833"/>
    </source>
</evidence>
<gene>
    <name evidence="7" type="ORF">CEW83_20485</name>
</gene>
<proteinExistence type="inferred from homology"/>
<dbReference type="PANTHER" id="PTHR30096">
    <property type="entry name" value="4,5-DOPA DIOXYGENASE EXTRADIOL-LIKE PROTEIN"/>
    <property type="match status" value="1"/>
</dbReference>
<protein>
    <submittedName>
        <fullName evidence="7">Dioxygenase</fullName>
    </submittedName>
</protein>
<evidence type="ECO:0000256" key="2">
    <source>
        <dbReference type="ARBA" id="ARBA00007581"/>
    </source>
</evidence>
<dbReference type="GO" id="GO:0016702">
    <property type="term" value="F:oxidoreductase activity, acting on single donors with incorporation of molecular oxygen, incorporation of two atoms of oxygen"/>
    <property type="evidence" value="ECO:0007669"/>
    <property type="project" value="UniProtKB-ARBA"/>
</dbReference>
<dbReference type="GO" id="GO:0008198">
    <property type="term" value="F:ferrous iron binding"/>
    <property type="evidence" value="ECO:0007669"/>
    <property type="project" value="InterPro"/>
</dbReference>
<dbReference type="EMBL" id="CP022187">
    <property type="protein sequence ID" value="AWI77319.1"/>
    <property type="molecule type" value="Genomic_DNA"/>
</dbReference>
<dbReference type="CDD" id="cd07363">
    <property type="entry name" value="45_DOPA_Dioxygenase"/>
    <property type="match status" value="1"/>
</dbReference>
<evidence type="ECO:0000259" key="6">
    <source>
        <dbReference type="Pfam" id="PF02900"/>
    </source>
</evidence>
<evidence type="ECO:0000256" key="5">
    <source>
        <dbReference type="ARBA" id="ARBA00023002"/>
    </source>
</evidence>
<sequence>MFAVEPGLLGPRLGELGRRLPRPRAAVVLSPHWMTRGVRVQSGAALDTVHDFGGFPRELYSLQYPAPAAPALAAEVIATLAHHGIEAIADAGRGRDHGAWVPLMHLFPEADVPVIQISQPAVPSPLALLELGQALATLREQDILFVASGSLTHNLHEVFAEHAAQSGVEAYASTFADWVWKQIDEGALGELLDYRTKAPFAVRAHPTDEHFLPLFAAIGAAGKDWTQSARISGGITHDVLAMDSFMFGTGPGLAPPNR</sequence>
<dbReference type="InterPro" id="IPR004183">
    <property type="entry name" value="Xdiol_dOase_suB"/>
</dbReference>
<name>A0A2U8GUD2_9RHOO</name>
<evidence type="ECO:0000256" key="3">
    <source>
        <dbReference type="ARBA" id="ARBA00022723"/>
    </source>
</evidence>
<dbReference type="SUPFAM" id="SSF53213">
    <property type="entry name" value="LigB-like"/>
    <property type="match status" value="1"/>
</dbReference>
<dbReference type="PIRSF" id="PIRSF006157">
    <property type="entry name" value="Doxgns_DODA"/>
    <property type="match status" value="1"/>
</dbReference>
<feature type="domain" description="Extradiol ring-cleavage dioxygenase class III enzyme subunit B" evidence="6">
    <location>
        <begin position="22"/>
        <end position="228"/>
    </location>
</feature>
<organism evidence="7 8">
    <name type="scientific">Parazoarcus communis</name>
    <dbReference type="NCBI Taxonomy" id="41977"/>
    <lineage>
        <taxon>Bacteria</taxon>
        <taxon>Pseudomonadati</taxon>
        <taxon>Pseudomonadota</taxon>
        <taxon>Betaproteobacteria</taxon>
        <taxon>Rhodocyclales</taxon>
        <taxon>Zoogloeaceae</taxon>
        <taxon>Parazoarcus</taxon>
    </lineage>
</organism>
<comment type="cofactor">
    <cofactor evidence="1">
        <name>Zn(2+)</name>
        <dbReference type="ChEBI" id="CHEBI:29105"/>
    </cofactor>
</comment>
<keyword evidence="7" id="KW-0223">Dioxygenase</keyword>
<evidence type="ECO:0000313" key="7">
    <source>
        <dbReference type="EMBL" id="AWI77319.1"/>
    </source>
</evidence>
<dbReference type="Gene3D" id="3.40.830.10">
    <property type="entry name" value="LigB-like"/>
    <property type="match status" value="1"/>
</dbReference>
<dbReference type="InterPro" id="IPR014436">
    <property type="entry name" value="Extradiol_dOase_DODA"/>
</dbReference>
<dbReference type="GO" id="GO:0008270">
    <property type="term" value="F:zinc ion binding"/>
    <property type="evidence" value="ECO:0007669"/>
    <property type="project" value="InterPro"/>
</dbReference>
<keyword evidence="4" id="KW-0862">Zinc</keyword>
<evidence type="ECO:0000256" key="1">
    <source>
        <dbReference type="ARBA" id="ARBA00001947"/>
    </source>
</evidence>
<reference evidence="7 8" key="1">
    <citation type="submission" date="2017-06" db="EMBL/GenBank/DDBJ databases">
        <title>Azoarcus.</title>
        <authorList>
            <person name="Woo J.-H."/>
            <person name="Kim H.-S."/>
        </authorList>
    </citation>
    <scope>NUCLEOTIDE SEQUENCE [LARGE SCALE GENOMIC DNA]</scope>
    <source>
        <strain evidence="7 8">TSPY31</strain>
    </source>
</reference>
<dbReference type="Pfam" id="PF02900">
    <property type="entry name" value="LigB"/>
    <property type="match status" value="1"/>
</dbReference>
<keyword evidence="3" id="KW-0479">Metal-binding</keyword>
<dbReference type="KEGG" id="acom:CEW83_20485"/>
<dbReference type="Proteomes" id="UP000244930">
    <property type="component" value="Chromosome"/>
</dbReference>